<dbReference type="RefSeq" id="WP_068590340.1">
    <property type="nucleotide sequence ID" value="NZ_LRXL01000026.1"/>
</dbReference>
<dbReference type="STRING" id="1763537.ULVI_04960"/>
<keyword evidence="3" id="KW-1185">Reference proteome</keyword>
<accession>A0A167IWV0</accession>
<dbReference type="AlphaFoldDB" id="A0A167IWV0"/>
<name>A0A167IWV0_9FLAO</name>
<feature type="domain" description="DUF5689" evidence="1">
    <location>
        <begin position="32"/>
        <end position="262"/>
    </location>
</feature>
<reference evidence="2 3" key="1">
    <citation type="submission" date="2016-02" db="EMBL/GenBank/DDBJ databases">
        <title>Ulvibacter sp. LPB0005, isolated from Thais luteostoma.</title>
        <authorList>
            <person name="Shin S.-K."/>
            <person name="Yi H."/>
        </authorList>
    </citation>
    <scope>NUCLEOTIDE SEQUENCE [LARGE SCALE GENOMIC DNA]</scope>
    <source>
        <strain evidence="2 3">LPB0005</strain>
    </source>
</reference>
<proteinExistence type="predicted"/>
<dbReference type="NCBIfam" id="NF038128">
    <property type="entry name" value="choice_anch_J"/>
    <property type="match status" value="2"/>
</dbReference>
<dbReference type="Pfam" id="PF18942">
    <property type="entry name" value="DUF5689"/>
    <property type="match status" value="1"/>
</dbReference>
<evidence type="ECO:0000313" key="2">
    <source>
        <dbReference type="EMBL" id="OAB80092.1"/>
    </source>
</evidence>
<dbReference type="Proteomes" id="UP000077013">
    <property type="component" value="Unassembled WGS sequence"/>
</dbReference>
<dbReference type="InterPro" id="IPR043744">
    <property type="entry name" value="DUF5689"/>
</dbReference>
<sequence>MAAIVLSSCVQDDEFDVPSVTIQDQDSLVQGTEITIGALRDLLAQEQNNNQNDILDLGETDTYLIGYVISSDEGGNFFEELIIQDKAENPTAGVRILADVNPLFTSFELGRKVFVKLNGLTVGIDGGVVSLGVRDDESLGKIAESRLFDYVIRDDETETLVPLPISINDFTRDKTNLFVRIENVQFGAEEVLGDDPKTFAGEPDDEFDGERNLISCSDGLSTVFSTSTFADFKSVLLPTGAGSINAILSRDFFDEFFIVTVNDPSFIDFGTGERCDLCGDAESRGDTVLFSDFFETQTEGSPISGNGWTNYIEAGTETWEAFFDDGTNASLGISARILSFNSEDESTIGWLVTPEIDFDAQAMETLEFKTSTSFADGSQLLVLFSQDWDGVAENIPAASWGPVPAARIAQNSDFFGDWIESGLVDLSCILGTGHVAFKYIGSGNPDNDGTYELDEIEIRSETVIVPPGEGVDCGVADTVGNNELFSDFFENQTPAEPISNNGWTNYSEAGAQLWEAYAEAGTNPSLGISARVGSFMSGEESTISWLITPQIDLGAQDGETIDFKTSTNFPDGSELEVLFSNDWDGTEANITSANWEVLLVATVAQNEDPFGDWIFSENVKLDCVNGTGYVAFKYTGSGNPDFDGTYELDEITINAN</sequence>
<comment type="caution">
    <text evidence="2">The sequence shown here is derived from an EMBL/GenBank/DDBJ whole genome shotgun (WGS) entry which is preliminary data.</text>
</comment>
<protein>
    <recommendedName>
        <fullName evidence="1">DUF5689 domain-containing protein</fullName>
    </recommendedName>
</protein>
<dbReference type="Gene3D" id="2.60.120.200">
    <property type="match status" value="2"/>
</dbReference>
<evidence type="ECO:0000313" key="3">
    <source>
        <dbReference type="Proteomes" id="UP000077013"/>
    </source>
</evidence>
<evidence type="ECO:0000259" key="1">
    <source>
        <dbReference type="Pfam" id="PF18942"/>
    </source>
</evidence>
<organism evidence="2 3">
    <name type="scientific">Cochleicola gelatinilyticus</name>
    <dbReference type="NCBI Taxonomy" id="1763537"/>
    <lineage>
        <taxon>Bacteria</taxon>
        <taxon>Pseudomonadati</taxon>
        <taxon>Bacteroidota</taxon>
        <taxon>Flavobacteriia</taxon>
        <taxon>Flavobacteriales</taxon>
        <taxon>Flavobacteriaceae</taxon>
        <taxon>Cochleicola</taxon>
    </lineage>
</organism>
<dbReference type="EMBL" id="LRXL01000026">
    <property type="protein sequence ID" value="OAB80092.1"/>
    <property type="molecule type" value="Genomic_DNA"/>
</dbReference>
<gene>
    <name evidence="2" type="ORF">ULVI_04960</name>
</gene>